<reference evidence="5 6" key="1">
    <citation type="journal article" date="2021" name="Elife">
        <title>Chloroplast acquisition without the gene transfer in kleptoplastic sea slugs, Plakobranchus ocellatus.</title>
        <authorList>
            <person name="Maeda T."/>
            <person name="Takahashi S."/>
            <person name="Yoshida T."/>
            <person name="Shimamura S."/>
            <person name="Takaki Y."/>
            <person name="Nagai Y."/>
            <person name="Toyoda A."/>
            <person name="Suzuki Y."/>
            <person name="Arimoto A."/>
            <person name="Ishii H."/>
            <person name="Satoh N."/>
            <person name="Nishiyama T."/>
            <person name="Hasebe M."/>
            <person name="Maruyama T."/>
            <person name="Minagawa J."/>
            <person name="Obokata J."/>
            <person name="Shigenobu S."/>
        </authorList>
    </citation>
    <scope>NUCLEOTIDE SEQUENCE [LARGE SCALE GENOMIC DNA]</scope>
</reference>
<comment type="catalytic activity">
    <reaction evidence="1">
        <text>[protein]-peptidylproline (omega=180) = [protein]-peptidylproline (omega=0)</text>
        <dbReference type="Rhea" id="RHEA:16237"/>
        <dbReference type="Rhea" id="RHEA-COMP:10747"/>
        <dbReference type="Rhea" id="RHEA-COMP:10748"/>
        <dbReference type="ChEBI" id="CHEBI:83833"/>
        <dbReference type="ChEBI" id="CHEBI:83834"/>
        <dbReference type="EC" id="5.2.1.8"/>
    </reaction>
</comment>
<keyword evidence="1" id="KW-0697">Rotamase</keyword>
<gene>
    <name evidence="5" type="ORF">PoB_003109700</name>
</gene>
<dbReference type="GO" id="GO:0003755">
    <property type="term" value="F:peptidyl-prolyl cis-trans isomerase activity"/>
    <property type="evidence" value="ECO:0007669"/>
    <property type="project" value="UniProtKB-KW"/>
</dbReference>
<dbReference type="Gene3D" id="3.10.50.40">
    <property type="match status" value="1"/>
</dbReference>
<evidence type="ECO:0000256" key="3">
    <source>
        <dbReference type="SAM" id="Phobius"/>
    </source>
</evidence>
<feature type="region of interest" description="Disordered" evidence="2">
    <location>
        <begin position="229"/>
        <end position="255"/>
    </location>
</feature>
<evidence type="ECO:0000256" key="1">
    <source>
        <dbReference type="PROSITE-ProRule" id="PRU00277"/>
    </source>
</evidence>
<dbReference type="InterPro" id="IPR046357">
    <property type="entry name" value="PPIase_dom_sf"/>
</dbReference>
<evidence type="ECO:0000259" key="4">
    <source>
        <dbReference type="PROSITE" id="PS50059"/>
    </source>
</evidence>
<protein>
    <recommendedName>
        <fullName evidence="1">peptidylprolyl isomerase</fullName>
        <ecNumber evidence="1">5.2.1.8</ecNumber>
    </recommendedName>
</protein>
<dbReference type="EC" id="5.2.1.8" evidence="1"/>
<keyword evidence="3" id="KW-0472">Membrane</keyword>
<name>A0AAV4AC32_9GAST</name>
<feature type="compositionally biased region" description="Basic residues" evidence="2">
    <location>
        <begin position="240"/>
        <end position="255"/>
    </location>
</feature>
<dbReference type="Proteomes" id="UP000735302">
    <property type="component" value="Unassembled WGS sequence"/>
</dbReference>
<feature type="transmembrane region" description="Helical" evidence="3">
    <location>
        <begin position="12"/>
        <end position="35"/>
    </location>
</feature>
<dbReference type="SUPFAM" id="SSF54534">
    <property type="entry name" value="FKBP-like"/>
    <property type="match status" value="1"/>
</dbReference>
<sequence>MNAPPLLVQRRALSFCTKIEIGLLFILASIVVGALQASQQTDIEMKPGEAHRSEKDQQFEEDIKAKRLIKRIVSKPEPCSLVSEVGDAVQVLYIGHFTNGDVFDSSHGKEPVSFTIGRGQVIQDKQKSHQDYFGMECRKRPGERSGNSVSSIPNLNGRTSNCCFSEKTLWLRELHLTTWSCMWPASQLIAQGLSASMVLLAKLRETQPLDASTDMTITQVDTCHLDHGLTQDSFSEPRRGKSSKAHKPVAKRMRA</sequence>
<comment type="caution">
    <text evidence="5">The sequence shown here is derived from an EMBL/GenBank/DDBJ whole genome shotgun (WGS) entry which is preliminary data.</text>
</comment>
<feature type="compositionally biased region" description="Basic and acidic residues" evidence="2">
    <location>
        <begin position="229"/>
        <end position="239"/>
    </location>
</feature>
<evidence type="ECO:0000256" key="2">
    <source>
        <dbReference type="SAM" id="MobiDB-lite"/>
    </source>
</evidence>
<dbReference type="AlphaFoldDB" id="A0AAV4AC32"/>
<keyword evidence="3" id="KW-0812">Transmembrane</keyword>
<proteinExistence type="predicted"/>
<keyword evidence="6" id="KW-1185">Reference proteome</keyword>
<dbReference type="PROSITE" id="PS50059">
    <property type="entry name" value="FKBP_PPIASE"/>
    <property type="match status" value="1"/>
</dbReference>
<accession>A0AAV4AC32</accession>
<evidence type="ECO:0000313" key="5">
    <source>
        <dbReference type="EMBL" id="GFO04592.1"/>
    </source>
</evidence>
<keyword evidence="1 5" id="KW-0413">Isomerase</keyword>
<dbReference type="Pfam" id="PF00254">
    <property type="entry name" value="FKBP_C"/>
    <property type="match status" value="1"/>
</dbReference>
<evidence type="ECO:0000313" key="6">
    <source>
        <dbReference type="Proteomes" id="UP000735302"/>
    </source>
</evidence>
<organism evidence="5 6">
    <name type="scientific">Plakobranchus ocellatus</name>
    <dbReference type="NCBI Taxonomy" id="259542"/>
    <lineage>
        <taxon>Eukaryota</taxon>
        <taxon>Metazoa</taxon>
        <taxon>Spiralia</taxon>
        <taxon>Lophotrochozoa</taxon>
        <taxon>Mollusca</taxon>
        <taxon>Gastropoda</taxon>
        <taxon>Heterobranchia</taxon>
        <taxon>Euthyneura</taxon>
        <taxon>Panpulmonata</taxon>
        <taxon>Sacoglossa</taxon>
        <taxon>Placobranchoidea</taxon>
        <taxon>Plakobranchidae</taxon>
        <taxon>Plakobranchus</taxon>
    </lineage>
</organism>
<dbReference type="EMBL" id="BLXT01003739">
    <property type="protein sequence ID" value="GFO04592.1"/>
    <property type="molecule type" value="Genomic_DNA"/>
</dbReference>
<feature type="domain" description="PPIase FKBP-type" evidence="4">
    <location>
        <begin position="86"/>
        <end position="136"/>
    </location>
</feature>
<dbReference type="InterPro" id="IPR001179">
    <property type="entry name" value="PPIase_FKBP_dom"/>
</dbReference>
<keyword evidence="3" id="KW-1133">Transmembrane helix</keyword>